<dbReference type="PANTHER" id="PTHR23147">
    <property type="entry name" value="SERINE/ARGININE RICH SPLICING FACTOR"/>
    <property type="match status" value="1"/>
</dbReference>
<feature type="compositionally biased region" description="Basic and acidic residues" evidence="12">
    <location>
        <begin position="290"/>
        <end position="305"/>
    </location>
</feature>
<evidence type="ECO:0000259" key="13">
    <source>
        <dbReference type="PROSITE" id="PS50102"/>
    </source>
</evidence>
<evidence type="ECO:0000256" key="5">
    <source>
        <dbReference type="ARBA" id="ARBA00022737"/>
    </source>
</evidence>
<dbReference type="InterPro" id="IPR012677">
    <property type="entry name" value="Nucleotide-bd_a/b_plait_sf"/>
</dbReference>
<dbReference type="InterPro" id="IPR034898">
    <property type="entry name" value="RBM4_RRM2"/>
</dbReference>
<evidence type="ECO:0000256" key="1">
    <source>
        <dbReference type="ARBA" id="ARBA00004123"/>
    </source>
</evidence>
<dbReference type="PROSITE" id="PS50158">
    <property type="entry name" value="ZF_CCHC"/>
    <property type="match status" value="1"/>
</dbReference>
<dbReference type="InterPro" id="IPR001878">
    <property type="entry name" value="Znf_CCHC"/>
</dbReference>
<dbReference type="FunFam" id="3.30.70.330:FF:000085">
    <property type="entry name" value="RNA-binding protein 4 isoform X1"/>
    <property type="match status" value="1"/>
</dbReference>
<dbReference type="GO" id="GO:0005737">
    <property type="term" value="C:cytoplasm"/>
    <property type="evidence" value="ECO:0007669"/>
    <property type="project" value="UniProtKB-SubCell"/>
</dbReference>
<feature type="domain" description="CCHC-type" evidence="14">
    <location>
        <begin position="162"/>
        <end position="176"/>
    </location>
</feature>
<feature type="domain" description="RRM" evidence="13">
    <location>
        <begin position="2"/>
        <end position="72"/>
    </location>
</feature>
<dbReference type="InterPro" id="IPR035979">
    <property type="entry name" value="RBD_domain_sf"/>
</dbReference>
<keyword evidence="7" id="KW-0539">Nucleus</keyword>
<accession>A0A9Q1ID86</accession>
<dbReference type="GO" id="GO:0003723">
    <property type="term" value="F:RNA binding"/>
    <property type="evidence" value="ECO:0007669"/>
    <property type="project" value="UniProtKB-UniRule"/>
</dbReference>
<evidence type="ECO:0000313" key="15">
    <source>
        <dbReference type="EMBL" id="KAJ8337513.1"/>
    </source>
</evidence>
<evidence type="ECO:0000256" key="10">
    <source>
        <dbReference type="PROSITE-ProRule" id="PRU00047"/>
    </source>
</evidence>
<evidence type="ECO:0000256" key="7">
    <source>
        <dbReference type="ARBA" id="ARBA00023242"/>
    </source>
</evidence>
<feature type="compositionally biased region" description="Basic and acidic residues" evidence="12">
    <location>
        <begin position="368"/>
        <end position="382"/>
    </location>
</feature>
<protein>
    <recommendedName>
        <fullName evidence="8">RNA-binding protein 14</fullName>
    </recommendedName>
    <alternativeName>
        <fullName evidence="9">RNA-binding motif protein 14</fullName>
    </alternativeName>
</protein>
<evidence type="ECO:0000256" key="2">
    <source>
        <dbReference type="ARBA" id="ARBA00004496"/>
    </source>
</evidence>
<evidence type="ECO:0000256" key="6">
    <source>
        <dbReference type="ARBA" id="ARBA00022884"/>
    </source>
</evidence>
<evidence type="ECO:0000256" key="9">
    <source>
        <dbReference type="ARBA" id="ARBA00075694"/>
    </source>
</evidence>
<sequence>MVKIFIGNLSQDSTADDLRSLFSQYGKISECDVLKRYGFVHMDSKADAEEAIRNLNQRALNGMSMNVELSRGKSKASTKLHVSNLNSDCTNQELRAKFEEYGPVAECDIVKDYAFVHMERVEDAMEAISGLDNTAFQGKLMSVQLSTSRLRTAPGMGDQTGCFVCGKPGHWSKDCPLGENGGFAVGPGGGRGGGFGFRGGRGFPRGAPGFARGGPGYPGGPGIPRGPTPDYFGGSSFGARVGYAGEPPSLPAGRRPGYGPTRQYGSEPQDPFGSRGDNLFPPKSSGAAYEGKRYSGVDFYEKERLPPSTLDAYERRPLPPPSAAGSSYYSRDRSPIRRAPVSGDGDLYVRSRLSPVSAVSRSSPYDLPRSRDTYSDRARYAY</sequence>
<feature type="compositionally biased region" description="Gly residues" evidence="12">
    <location>
        <begin position="211"/>
        <end position="223"/>
    </location>
</feature>
<dbReference type="AlphaFoldDB" id="A0A9Q1ID86"/>
<feature type="domain" description="RRM" evidence="13">
    <location>
        <begin position="78"/>
        <end position="148"/>
    </location>
</feature>
<dbReference type="EMBL" id="JAINUF010000018">
    <property type="protein sequence ID" value="KAJ8337513.1"/>
    <property type="molecule type" value="Genomic_DNA"/>
</dbReference>
<keyword evidence="5" id="KW-0677">Repeat</keyword>
<dbReference type="PROSITE" id="PS50102">
    <property type="entry name" value="RRM"/>
    <property type="match status" value="2"/>
</dbReference>
<keyword evidence="10" id="KW-0862">Zinc</keyword>
<feature type="region of interest" description="Disordered" evidence="12">
    <location>
        <begin position="208"/>
        <end position="382"/>
    </location>
</feature>
<keyword evidence="4" id="KW-0597">Phosphoprotein</keyword>
<proteinExistence type="predicted"/>
<evidence type="ECO:0000256" key="3">
    <source>
        <dbReference type="ARBA" id="ARBA00022490"/>
    </source>
</evidence>
<evidence type="ECO:0000256" key="8">
    <source>
        <dbReference type="ARBA" id="ARBA00067851"/>
    </source>
</evidence>
<keyword evidence="6 11" id="KW-0694">RNA-binding</keyword>
<dbReference type="Pfam" id="PF00098">
    <property type="entry name" value="zf-CCHC"/>
    <property type="match status" value="1"/>
</dbReference>
<dbReference type="Proteomes" id="UP001152622">
    <property type="component" value="Chromosome 18"/>
</dbReference>
<dbReference type="FunFam" id="3.30.70.330:FF:000046">
    <property type="entry name" value="RNA-binding protein 14 isoform X1"/>
    <property type="match status" value="1"/>
</dbReference>
<dbReference type="InterPro" id="IPR000504">
    <property type="entry name" value="RRM_dom"/>
</dbReference>
<dbReference type="SUPFAM" id="SSF54928">
    <property type="entry name" value="RNA-binding domain, RBD"/>
    <property type="match status" value="2"/>
</dbReference>
<dbReference type="CDD" id="cd12607">
    <property type="entry name" value="RRM2_RBM4"/>
    <property type="match status" value="1"/>
</dbReference>
<evidence type="ECO:0000256" key="12">
    <source>
        <dbReference type="SAM" id="MobiDB-lite"/>
    </source>
</evidence>
<dbReference type="GO" id="GO:0008270">
    <property type="term" value="F:zinc ion binding"/>
    <property type="evidence" value="ECO:0007669"/>
    <property type="project" value="UniProtKB-KW"/>
</dbReference>
<reference evidence="15" key="1">
    <citation type="journal article" date="2023" name="Science">
        <title>Genome structures resolve the early diversification of teleost fishes.</title>
        <authorList>
            <person name="Parey E."/>
            <person name="Louis A."/>
            <person name="Montfort J."/>
            <person name="Bouchez O."/>
            <person name="Roques C."/>
            <person name="Iampietro C."/>
            <person name="Lluch J."/>
            <person name="Castinel A."/>
            <person name="Donnadieu C."/>
            <person name="Desvignes T."/>
            <person name="Floi Bucao C."/>
            <person name="Jouanno E."/>
            <person name="Wen M."/>
            <person name="Mejri S."/>
            <person name="Dirks R."/>
            <person name="Jansen H."/>
            <person name="Henkel C."/>
            <person name="Chen W.J."/>
            <person name="Zahm M."/>
            <person name="Cabau C."/>
            <person name="Klopp C."/>
            <person name="Thompson A.W."/>
            <person name="Robinson-Rechavi M."/>
            <person name="Braasch I."/>
            <person name="Lecointre G."/>
            <person name="Bobe J."/>
            <person name="Postlethwait J.H."/>
            <person name="Berthelot C."/>
            <person name="Roest Crollius H."/>
            <person name="Guiguen Y."/>
        </authorList>
    </citation>
    <scope>NUCLEOTIDE SEQUENCE</scope>
    <source>
        <strain evidence="15">WJC10195</strain>
    </source>
</reference>
<dbReference type="GO" id="GO:0010467">
    <property type="term" value="P:gene expression"/>
    <property type="evidence" value="ECO:0007669"/>
    <property type="project" value="UniProtKB-ARBA"/>
</dbReference>
<keyword evidence="10" id="KW-0479">Metal-binding</keyword>
<dbReference type="OrthoDB" id="79941at2759"/>
<dbReference type="GO" id="GO:0005634">
    <property type="term" value="C:nucleus"/>
    <property type="evidence" value="ECO:0007669"/>
    <property type="project" value="UniProtKB-SubCell"/>
</dbReference>
<evidence type="ECO:0000313" key="16">
    <source>
        <dbReference type="Proteomes" id="UP001152622"/>
    </source>
</evidence>
<keyword evidence="3" id="KW-0963">Cytoplasm</keyword>
<dbReference type="Pfam" id="PF00076">
    <property type="entry name" value="RRM_1"/>
    <property type="match status" value="2"/>
</dbReference>
<keyword evidence="16" id="KW-1185">Reference proteome</keyword>
<evidence type="ECO:0000256" key="4">
    <source>
        <dbReference type="ARBA" id="ARBA00022553"/>
    </source>
</evidence>
<dbReference type="InterPro" id="IPR050907">
    <property type="entry name" value="SRSF"/>
</dbReference>
<gene>
    <name evidence="15" type="ORF">SKAU_G00364790</name>
</gene>
<evidence type="ECO:0000259" key="14">
    <source>
        <dbReference type="PROSITE" id="PS50158"/>
    </source>
</evidence>
<evidence type="ECO:0000256" key="11">
    <source>
        <dbReference type="PROSITE-ProRule" id="PRU00176"/>
    </source>
</evidence>
<dbReference type="SMART" id="SM00360">
    <property type="entry name" value="RRM"/>
    <property type="match status" value="2"/>
</dbReference>
<dbReference type="GO" id="GO:0098534">
    <property type="term" value="P:centriole assembly"/>
    <property type="evidence" value="ECO:0007669"/>
    <property type="project" value="UniProtKB-ARBA"/>
</dbReference>
<organism evidence="15 16">
    <name type="scientific">Synaphobranchus kaupii</name>
    <name type="common">Kaup's arrowtooth eel</name>
    <dbReference type="NCBI Taxonomy" id="118154"/>
    <lineage>
        <taxon>Eukaryota</taxon>
        <taxon>Metazoa</taxon>
        <taxon>Chordata</taxon>
        <taxon>Craniata</taxon>
        <taxon>Vertebrata</taxon>
        <taxon>Euteleostomi</taxon>
        <taxon>Actinopterygii</taxon>
        <taxon>Neopterygii</taxon>
        <taxon>Teleostei</taxon>
        <taxon>Anguilliformes</taxon>
        <taxon>Synaphobranchidae</taxon>
        <taxon>Synaphobranchus</taxon>
    </lineage>
</organism>
<keyword evidence="10" id="KW-0863">Zinc-finger</keyword>
<dbReference type="SMART" id="SM00343">
    <property type="entry name" value="ZnF_C2HC"/>
    <property type="match status" value="1"/>
</dbReference>
<comment type="caution">
    <text evidence="15">The sequence shown here is derived from an EMBL/GenBank/DDBJ whole genome shotgun (WGS) entry which is preliminary data.</text>
</comment>
<name>A0A9Q1ID86_SYNKA</name>
<dbReference type="Gene3D" id="4.10.60.10">
    <property type="entry name" value="Zinc finger, CCHC-type"/>
    <property type="match status" value="1"/>
</dbReference>
<comment type="subcellular location">
    <subcellularLocation>
        <location evidence="2">Cytoplasm</location>
    </subcellularLocation>
    <subcellularLocation>
        <location evidence="1">Nucleus</location>
    </subcellularLocation>
</comment>
<dbReference type="Gene3D" id="3.30.70.330">
    <property type="match status" value="2"/>
</dbReference>